<accession>A0ABY7B450</accession>
<dbReference type="PANTHER" id="PTHR43355">
    <property type="entry name" value="FLAVIN REDUCTASE (NADPH)"/>
    <property type="match status" value="1"/>
</dbReference>
<name>A0ABY7B450_9PSEU</name>
<dbReference type="PANTHER" id="PTHR43355:SF2">
    <property type="entry name" value="FLAVIN REDUCTASE (NADPH)"/>
    <property type="match status" value="1"/>
</dbReference>
<dbReference type="Gene3D" id="3.40.50.720">
    <property type="entry name" value="NAD(P)-binding Rossmann-like Domain"/>
    <property type="match status" value="1"/>
</dbReference>
<dbReference type="Pfam" id="PF13460">
    <property type="entry name" value="NAD_binding_10"/>
    <property type="match status" value="1"/>
</dbReference>
<feature type="domain" description="NAD(P)-binding" evidence="1">
    <location>
        <begin position="8"/>
        <end position="193"/>
    </location>
</feature>
<reference evidence="2" key="1">
    <citation type="submission" date="2022-11" db="EMBL/GenBank/DDBJ databases">
        <authorList>
            <person name="Mo P."/>
        </authorList>
    </citation>
    <scope>NUCLEOTIDE SEQUENCE</scope>
    <source>
        <strain evidence="2">HUAS 11-8</strain>
    </source>
</reference>
<organism evidence="2 3">
    <name type="scientific">Amycolatopsis cynarae</name>
    <dbReference type="NCBI Taxonomy" id="2995223"/>
    <lineage>
        <taxon>Bacteria</taxon>
        <taxon>Bacillati</taxon>
        <taxon>Actinomycetota</taxon>
        <taxon>Actinomycetes</taxon>
        <taxon>Pseudonocardiales</taxon>
        <taxon>Pseudonocardiaceae</taxon>
        <taxon>Amycolatopsis</taxon>
    </lineage>
</organism>
<dbReference type="InterPro" id="IPR036291">
    <property type="entry name" value="NAD(P)-bd_dom_sf"/>
</dbReference>
<keyword evidence="3" id="KW-1185">Reference proteome</keyword>
<gene>
    <name evidence="2" type="ORF">ORV05_03975</name>
</gene>
<protein>
    <submittedName>
        <fullName evidence="2">NAD(P)H-binding protein</fullName>
    </submittedName>
</protein>
<dbReference type="Proteomes" id="UP001163203">
    <property type="component" value="Chromosome"/>
</dbReference>
<dbReference type="RefSeq" id="WP_268757091.1">
    <property type="nucleotide sequence ID" value="NZ_CP113836.1"/>
</dbReference>
<evidence type="ECO:0000313" key="3">
    <source>
        <dbReference type="Proteomes" id="UP001163203"/>
    </source>
</evidence>
<proteinExistence type="predicted"/>
<evidence type="ECO:0000259" key="1">
    <source>
        <dbReference type="Pfam" id="PF13460"/>
    </source>
</evidence>
<dbReference type="InterPro" id="IPR016040">
    <property type="entry name" value="NAD(P)-bd_dom"/>
</dbReference>
<dbReference type="InterPro" id="IPR051606">
    <property type="entry name" value="Polyketide_Oxido-like"/>
</dbReference>
<dbReference type="EMBL" id="CP113836">
    <property type="protein sequence ID" value="WAL66966.1"/>
    <property type="molecule type" value="Genomic_DNA"/>
</dbReference>
<dbReference type="SUPFAM" id="SSF51735">
    <property type="entry name" value="NAD(P)-binding Rossmann-fold domains"/>
    <property type="match status" value="1"/>
</dbReference>
<evidence type="ECO:0000313" key="2">
    <source>
        <dbReference type="EMBL" id="WAL66966.1"/>
    </source>
</evidence>
<sequence>MTNIVIFGAGGRAGRQAVLVALRRGHRVTAVVRDPAKYELSGATVVAGDVTDAAQVAELAEAHDAVISAAAVYGEGTDPAAFFTDSARALTAVHKRLIVVGLSTLLPDESGRLPVDAPGFPPEFRPFCDAHRAGLEVLRASDGTDWLYLSPAGDFDHEGEPVGRYRVVAHGAMDSRITYADLAEAILDEVETPKHHREHLAVEAG</sequence>